<protein>
    <submittedName>
        <fullName evidence="4">7-cyano-7-deazaguanine synthase</fullName>
    </submittedName>
</protein>
<evidence type="ECO:0000313" key="5">
    <source>
        <dbReference type="Proteomes" id="UP000824093"/>
    </source>
</evidence>
<dbReference type="EMBL" id="DVNH01000010">
    <property type="protein sequence ID" value="HIU51240.1"/>
    <property type="molecule type" value="Genomic_DNA"/>
</dbReference>
<dbReference type="SUPFAM" id="SSF52402">
    <property type="entry name" value="Adenine nucleotide alpha hydrolases-like"/>
    <property type="match status" value="1"/>
</dbReference>
<dbReference type="Gene3D" id="3.40.50.620">
    <property type="entry name" value="HUPs"/>
    <property type="match status" value="1"/>
</dbReference>
<evidence type="ECO:0000256" key="2">
    <source>
        <dbReference type="ARBA" id="ARBA00022840"/>
    </source>
</evidence>
<dbReference type="CDD" id="cd01991">
    <property type="entry name" value="Asn_synthase_B_C"/>
    <property type="match status" value="1"/>
</dbReference>
<dbReference type="InterPro" id="IPR014729">
    <property type="entry name" value="Rossmann-like_a/b/a_fold"/>
</dbReference>
<evidence type="ECO:0000256" key="1">
    <source>
        <dbReference type="ARBA" id="ARBA00022741"/>
    </source>
</evidence>
<reference evidence="4" key="1">
    <citation type="submission" date="2020-10" db="EMBL/GenBank/DDBJ databases">
        <authorList>
            <person name="Gilroy R."/>
        </authorList>
    </citation>
    <scope>NUCLEOTIDE SEQUENCE</scope>
    <source>
        <strain evidence="4">CHK195-15760</strain>
    </source>
</reference>
<dbReference type="GO" id="GO:0006529">
    <property type="term" value="P:asparagine biosynthetic process"/>
    <property type="evidence" value="ECO:0007669"/>
    <property type="project" value="InterPro"/>
</dbReference>
<dbReference type="GO" id="GO:0005524">
    <property type="term" value="F:ATP binding"/>
    <property type="evidence" value="ECO:0007669"/>
    <property type="project" value="UniProtKB-KW"/>
</dbReference>
<dbReference type="AlphaFoldDB" id="A0A9D1M070"/>
<dbReference type="PANTHER" id="PTHR11772:SF2">
    <property type="entry name" value="ASPARAGINE SYNTHETASE [GLUTAMINE-HYDROLYZING]"/>
    <property type="match status" value="1"/>
</dbReference>
<dbReference type="InterPro" id="IPR001962">
    <property type="entry name" value="Asn_synthase"/>
</dbReference>
<sequence>MMYEGIKNKIDDVIKKNPPDAVLFSGGIDSSAVLYHAHKYNPDVMGITVGVEGKESSDIEYSKMVAKALNIKNHKVFYVKPEQVKGIVELSVKILKSFNPEWVSSTTTLLLGTRYAKEAGLKSISSGEGADDLLGSFPFFQKWKGDNESLDKAIKDRVEEIVIMSDVIARSVNMQYIAPFHEESVKQEILSIPIEERMKKEGEIKTKYPLRKAYEDELPAICITRPQTMAFTGSGIYETIRSIGNEISEEEYKKGCSNIFQFKNKFEYALFKIYCRNYEFNQEENGGCVHCGSGMGNNKINCKICATLQVDRKGASF</sequence>
<reference evidence="4" key="2">
    <citation type="journal article" date="2021" name="PeerJ">
        <title>Extensive microbial diversity within the chicken gut microbiome revealed by metagenomics and culture.</title>
        <authorList>
            <person name="Gilroy R."/>
            <person name="Ravi A."/>
            <person name="Getino M."/>
            <person name="Pursley I."/>
            <person name="Horton D.L."/>
            <person name="Alikhan N.F."/>
            <person name="Baker D."/>
            <person name="Gharbi K."/>
            <person name="Hall N."/>
            <person name="Watson M."/>
            <person name="Adriaenssens E.M."/>
            <person name="Foster-Nyarko E."/>
            <person name="Jarju S."/>
            <person name="Secka A."/>
            <person name="Antonio M."/>
            <person name="Oren A."/>
            <person name="Chaudhuri R.R."/>
            <person name="La Ragione R."/>
            <person name="Hildebrand F."/>
            <person name="Pallen M.J."/>
        </authorList>
    </citation>
    <scope>NUCLEOTIDE SEQUENCE</scope>
    <source>
        <strain evidence="4">CHK195-15760</strain>
    </source>
</reference>
<gene>
    <name evidence="4" type="ORF">IAB70_01230</name>
</gene>
<dbReference type="Pfam" id="PF00733">
    <property type="entry name" value="Asn_synthase"/>
    <property type="match status" value="1"/>
</dbReference>
<dbReference type="InterPro" id="IPR050795">
    <property type="entry name" value="Asn_Synthetase"/>
</dbReference>
<evidence type="ECO:0000313" key="4">
    <source>
        <dbReference type="EMBL" id="HIU51240.1"/>
    </source>
</evidence>
<dbReference type="Proteomes" id="UP000824093">
    <property type="component" value="Unassembled WGS sequence"/>
</dbReference>
<keyword evidence="2" id="KW-0067">ATP-binding</keyword>
<dbReference type="GO" id="GO:0004066">
    <property type="term" value="F:asparagine synthase (glutamine-hydrolyzing) activity"/>
    <property type="evidence" value="ECO:0007669"/>
    <property type="project" value="InterPro"/>
</dbReference>
<name>A0A9D1M070_9FIRM</name>
<keyword evidence="1" id="KW-0547">Nucleotide-binding</keyword>
<evidence type="ECO:0000259" key="3">
    <source>
        <dbReference type="Pfam" id="PF00733"/>
    </source>
</evidence>
<comment type="caution">
    <text evidence="4">The sequence shown here is derived from an EMBL/GenBank/DDBJ whole genome shotgun (WGS) entry which is preliminary data.</text>
</comment>
<organism evidence="4 5">
    <name type="scientific">Candidatus Merdicola faecigallinarum</name>
    <dbReference type="NCBI Taxonomy" id="2840862"/>
    <lineage>
        <taxon>Bacteria</taxon>
        <taxon>Bacillati</taxon>
        <taxon>Bacillota</taxon>
        <taxon>Clostridia</taxon>
        <taxon>Candidatus Merdicola</taxon>
    </lineage>
</organism>
<dbReference type="GO" id="GO:0005829">
    <property type="term" value="C:cytosol"/>
    <property type="evidence" value="ECO:0007669"/>
    <property type="project" value="TreeGrafter"/>
</dbReference>
<dbReference type="PANTHER" id="PTHR11772">
    <property type="entry name" value="ASPARAGINE SYNTHETASE"/>
    <property type="match status" value="1"/>
</dbReference>
<feature type="domain" description="Asparagine synthetase" evidence="3">
    <location>
        <begin position="19"/>
        <end position="144"/>
    </location>
</feature>
<accession>A0A9D1M070</accession>
<proteinExistence type="predicted"/>